<dbReference type="OrthoDB" id="1871428at2759"/>
<evidence type="ECO:0000313" key="8">
    <source>
        <dbReference type="Proteomes" id="UP000595140"/>
    </source>
</evidence>
<proteinExistence type="predicted"/>
<dbReference type="PANTHER" id="PTHR31744">
    <property type="entry name" value="PROTEIN CUP-SHAPED COTYLEDON 2-RELATED"/>
    <property type="match status" value="1"/>
</dbReference>
<feature type="domain" description="NAC" evidence="6">
    <location>
        <begin position="15"/>
        <end position="165"/>
    </location>
</feature>
<dbReference type="Gene3D" id="2.170.150.80">
    <property type="entry name" value="NAC domain"/>
    <property type="match status" value="1"/>
</dbReference>
<evidence type="ECO:0000256" key="1">
    <source>
        <dbReference type="ARBA" id="ARBA00023015"/>
    </source>
</evidence>
<accession>A0A484KPC5</accession>
<evidence type="ECO:0000256" key="3">
    <source>
        <dbReference type="ARBA" id="ARBA00023163"/>
    </source>
</evidence>
<protein>
    <recommendedName>
        <fullName evidence="6">NAC domain-containing protein</fullName>
    </recommendedName>
</protein>
<gene>
    <name evidence="7" type="ORF">CCAM_LOCUS6785</name>
</gene>
<reference evidence="7 8" key="1">
    <citation type="submission" date="2018-04" db="EMBL/GenBank/DDBJ databases">
        <authorList>
            <person name="Vogel A."/>
        </authorList>
    </citation>
    <scope>NUCLEOTIDE SEQUENCE [LARGE SCALE GENOMIC DNA]</scope>
</reference>
<keyword evidence="1" id="KW-0805">Transcription regulation</keyword>
<dbReference type="GO" id="GO:0003677">
    <property type="term" value="F:DNA binding"/>
    <property type="evidence" value="ECO:0007669"/>
    <property type="project" value="UniProtKB-KW"/>
</dbReference>
<evidence type="ECO:0000313" key="7">
    <source>
        <dbReference type="EMBL" id="VFQ65009.1"/>
    </source>
</evidence>
<keyword evidence="3" id="KW-0804">Transcription</keyword>
<evidence type="ECO:0000256" key="4">
    <source>
        <dbReference type="ARBA" id="ARBA00023242"/>
    </source>
</evidence>
<dbReference type="AlphaFoldDB" id="A0A484KPC5"/>
<organism evidence="7 8">
    <name type="scientific">Cuscuta campestris</name>
    <dbReference type="NCBI Taxonomy" id="132261"/>
    <lineage>
        <taxon>Eukaryota</taxon>
        <taxon>Viridiplantae</taxon>
        <taxon>Streptophyta</taxon>
        <taxon>Embryophyta</taxon>
        <taxon>Tracheophyta</taxon>
        <taxon>Spermatophyta</taxon>
        <taxon>Magnoliopsida</taxon>
        <taxon>eudicotyledons</taxon>
        <taxon>Gunneridae</taxon>
        <taxon>Pentapetalae</taxon>
        <taxon>asterids</taxon>
        <taxon>lamiids</taxon>
        <taxon>Solanales</taxon>
        <taxon>Convolvulaceae</taxon>
        <taxon>Cuscuteae</taxon>
        <taxon>Cuscuta</taxon>
        <taxon>Cuscuta subgen. Grammica</taxon>
        <taxon>Cuscuta sect. Cleistogrammica</taxon>
    </lineage>
</organism>
<keyword evidence="4" id="KW-0539">Nucleus</keyword>
<dbReference type="EMBL" id="OOIL02000450">
    <property type="protein sequence ID" value="VFQ65009.1"/>
    <property type="molecule type" value="Genomic_DNA"/>
</dbReference>
<feature type="region of interest" description="Disordered" evidence="5">
    <location>
        <begin position="221"/>
        <end position="242"/>
    </location>
</feature>
<name>A0A484KPC5_9ASTE</name>
<sequence length="258" mass="28975">MEKLNIVKNGVVIRLPPGFRFHPTDEELVGQYLKCKVLRRPLPASIIPEIDICKFDPWDLPGDLEKERYFFSTREVKYANGRRTNRATGSGYWKATGLDKQILSGSTKAAVGTKKTLVFYHGKPPRGTRTDWVMHEYSLCSSAAETTPKNFLPQENWVLVRVFLKKRGAKTGEEGNVRKQSISEGVACLRKTRVEPVFYDFLTRGKGGLDAEVVSTLSSSDSSGVTEVSCDDNRADDHEENSSNCNNNGCFTTFRRQP</sequence>
<dbReference type="InterPro" id="IPR003441">
    <property type="entry name" value="NAC-dom"/>
</dbReference>
<evidence type="ECO:0000256" key="5">
    <source>
        <dbReference type="SAM" id="MobiDB-lite"/>
    </source>
</evidence>
<keyword evidence="2" id="KW-0238">DNA-binding</keyword>
<dbReference type="PANTHER" id="PTHR31744:SF93">
    <property type="entry name" value="NAC DOMAIN-CONTAINING PROTEIN"/>
    <property type="match status" value="1"/>
</dbReference>
<evidence type="ECO:0000256" key="2">
    <source>
        <dbReference type="ARBA" id="ARBA00023125"/>
    </source>
</evidence>
<evidence type="ECO:0000259" key="6">
    <source>
        <dbReference type="PROSITE" id="PS51005"/>
    </source>
</evidence>
<dbReference type="InterPro" id="IPR036093">
    <property type="entry name" value="NAC_dom_sf"/>
</dbReference>
<dbReference type="PROSITE" id="PS51005">
    <property type="entry name" value="NAC"/>
    <property type="match status" value="1"/>
</dbReference>
<dbReference type="SUPFAM" id="SSF101941">
    <property type="entry name" value="NAC domain"/>
    <property type="match status" value="1"/>
</dbReference>
<dbReference type="Proteomes" id="UP000595140">
    <property type="component" value="Unassembled WGS sequence"/>
</dbReference>
<dbReference type="Pfam" id="PF02365">
    <property type="entry name" value="NAM"/>
    <property type="match status" value="1"/>
</dbReference>
<keyword evidence="8" id="KW-1185">Reference proteome</keyword>
<feature type="compositionally biased region" description="Basic and acidic residues" evidence="5">
    <location>
        <begin position="231"/>
        <end position="241"/>
    </location>
</feature>
<dbReference type="GO" id="GO:0006355">
    <property type="term" value="P:regulation of DNA-templated transcription"/>
    <property type="evidence" value="ECO:0007669"/>
    <property type="project" value="InterPro"/>
</dbReference>